<sequence>MVVEGSQHETQNLGFVLFGTCQQGVPAIFRELMLPDGFDLTSPSFTVRDVATDLSGP</sequence>
<accession>A0A183NDM6</accession>
<dbReference type="EMBL" id="UZAL01000161">
    <property type="protein sequence ID" value="VDO68552.1"/>
    <property type="molecule type" value="Genomic_DNA"/>
</dbReference>
<evidence type="ECO:0000313" key="1">
    <source>
        <dbReference type="EMBL" id="VDO68552.1"/>
    </source>
</evidence>
<evidence type="ECO:0000313" key="2">
    <source>
        <dbReference type="Proteomes" id="UP000269396"/>
    </source>
</evidence>
<keyword evidence="2" id="KW-1185">Reference proteome</keyword>
<dbReference type="Proteomes" id="UP000269396">
    <property type="component" value="Unassembled WGS sequence"/>
</dbReference>
<reference evidence="1 2" key="1">
    <citation type="submission" date="2018-11" db="EMBL/GenBank/DDBJ databases">
        <authorList>
            <consortium name="Pathogen Informatics"/>
        </authorList>
    </citation>
    <scope>NUCLEOTIDE SEQUENCE [LARGE SCALE GENOMIC DNA]</scope>
    <source>
        <strain>Denwood</strain>
        <strain evidence="2">Zambia</strain>
    </source>
</reference>
<dbReference type="AlphaFoldDB" id="A0A183NDM6"/>
<name>A0A183NDM6_9TREM</name>
<protein>
    <submittedName>
        <fullName evidence="1">Uncharacterized protein</fullName>
    </submittedName>
</protein>
<gene>
    <name evidence="1" type="ORF">SMTD_LOCUS212</name>
</gene>
<organism evidence="1 2">
    <name type="scientific">Schistosoma mattheei</name>
    <dbReference type="NCBI Taxonomy" id="31246"/>
    <lineage>
        <taxon>Eukaryota</taxon>
        <taxon>Metazoa</taxon>
        <taxon>Spiralia</taxon>
        <taxon>Lophotrochozoa</taxon>
        <taxon>Platyhelminthes</taxon>
        <taxon>Trematoda</taxon>
        <taxon>Digenea</taxon>
        <taxon>Strigeidida</taxon>
        <taxon>Schistosomatoidea</taxon>
        <taxon>Schistosomatidae</taxon>
        <taxon>Schistosoma</taxon>
    </lineage>
</organism>
<proteinExistence type="predicted"/>